<sequence length="108" mass="12240">MFHMKANIVSYHLKSQDGMFRSGGKCNFGNVGNLPQNAALVIKSSSCDTTAYQMFQIPLKPKIAWIVVWVSVRPHLTIISADDTFFCKMYLQNVLKHNMQCVEDTRLA</sequence>
<accession>A0A4Y2BNT1</accession>
<gene>
    <name evidence="1" type="ORF">AVEN_153622_1</name>
</gene>
<evidence type="ECO:0000313" key="2">
    <source>
        <dbReference type="Proteomes" id="UP000499080"/>
    </source>
</evidence>
<evidence type="ECO:0000313" key="1">
    <source>
        <dbReference type="EMBL" id="GBL93860.1"/>
    </source>
</evidence>
<dbReference type="EMBL" id="BGPR01000097">
    <property type="protein sequence ID" value="GBL93860.1"/>
    <property type="molecule type" value="Genomic_DNA"/>
</dbReference>
<protein>
    <submittedName>
        <fullName evidence="1">Uncharacterized protein</fullName>
    </submittedName>
</protein>
<dbReference type="AlphaFoldDB" id="A0A4Y2BNT1"/>
<reference evidence="1 2" key="1">
    <citation type="journal article" date="2019" name="Sci. Rep.">
        <title>Orb-weaving spider Araneus ventricosus genome elucidates the spidroin gene catalogue.</title>
        <authorList>
            <person name="Kono N."/>
            <person name="Nakamura H."/>
            <person name="Ohtoshi R."/>
            <person name="Moran D.A.P."/>
            <person name="Shinohara A."/>
            <person name="Yoshida Y."/>
            <person name="Fujiwara M."/>
            <person name="Mori M."/>
            <person name="Tomita M."/>
            <person name="Arakawa K."/>
        </authorList>
    </citation>
    <scope>NUCLEOTIDE SEQUENCE [LARGE SCALE GENOMIC DNA]</scope>
</reference>
<proteinExistence type="predicted"/>
<name>A0A4Y2BNT1_ARAVE</name>
<keyword evidence="2" id="KW-1185">Reference proteome</keyword>
<dbReference type="Proteomes" id="UP000499080">
    <property type="component" value="Unassembled WGS sequence"/>
</dbReference>
<comment type="caution">
    <text evidence="1">The sequence shown here is derived from an EMBL/GenBank/DDBJ whole genome shotgun (WGS) entry which is preliminary data.</text>
</comment>
<organism evidence="1 2">
    <name type="scientific">Araneus ventricosus</name>
    <name type="common">Orbweaver spider</name>
    <name type="synonym">Epeira ventricosa</name>
    <dbReference type="NCBI Taxonomy" id="182803"/>
    <lineage>
        <taxon>Eukaryota</taxon>
        <taxon>Metazoa</taxon>
        <taxon>Ecdysozoa</taxon>
        <taxon>Arthropoda</taxon>
        <taxon>Chelicerata</taxon>
        <taxon>Arachnida</taxon>
        <taxon>Araneae</taxon>
        <taxon>Araneomorphae</taxon>
        <taxon>Entelegynae</taxon>
        <taxon>Araneoidea</taxon>
        <taxon>Araneidae</taxon>
        <taxon>Araneus</taxon>
    </lineage>
</organism>